<proteinExistence type="predicted"/>
<gene>
    <name evidence="4" type="ORF">CAOG_003151</name>
</gene>
<keyword evidence="5" id="KW-1185">Reference proteome</keyword>
<dbReference type="PANTHER" id="PTHR37834:SF2">
    <property type="entry name" value="ESTERASE, SGNH HYDROLASE-TYPE"/>
    <property type="match status" value="1"/>
</dbReference>
<dbReference type="RefSeq" id="XP_004363990.1">
    <property type="nucleotide sequence ID" value="XM_004363933.2"/>
</dbReference>
<evidence type="ECO:0000256" key="1">
    <source>
        <dbReference type="SAM" id="SignalP"/>
    </source>
</evidence>
<name>A0A0D2WNV0_CAPO3</name>
<dbReference type="OrthoDB" id="30833at2759"/>
<feature type="signal peptide" evidence="1">
    <location>
        <begin position="1"/>
        <end position="25"/>
    </location>
</feature>
<dbReference type="Pfam" id="PF13472">
    <property type="entry name" value="Lipase_GDSL_2"/>
    <property type="match status" value="1"/>
</dbReference>
<dbReference type="Pfam" id="PF17996">
    <property type="entry name" value="CE2_N"/>
    <property type="match status" value="1"/>
</dbReference>
<evidence type="ECO:0000259" key="3">
    <source>
        <dbReference type="Pfam" id="PF17996"/>
    </source>
</evidence>
<dbReference type="Proteomes" id="UP000008743">
    <property type="component" value="Unassembled WGS sequence"/>
</dbReference>
<organism evidence="4 5">
    <name type="scientific">Capsaspora owczarzaki (strain ATCC 30864)</name>
    <dbReference type="NCBI Taxonomy" id="595528"/>
    <lineage>
        <taxon>Eukaryota</taxon>
        <taxon>Filasterea</taxon>
        <taxon>Capsaspora</taxon>
    </lineage>
</organism>
<dbReference type="Gene3D" id="2.60.120.260">
    <property type="entry name" value="Galactose-binding domain-like"/>
    <property type="match status" value="1"/>
</dbReference>
<dbReference type="STRING" id="595528.A0A0D2WNV0"/>
<feature type="chain" id="PRO_5002266476" description="Endoglucanase E" evidence="1">
    <location>
        <begin position="26"/>
        <end position="389"/>
    </location>
</feature>
<feature type="domain" description="Carbohydrate esterase 2 N-terminal" evidence="3">
    <location>
        <begin position="62"/>
        <end position="162"/>
    </location>
</feature>
<dbReference type="eggNOG" id="ENOG502S3T0">
    <property type="taxonomic scope" value="Eukaryota"/>
</dbReference>
<sequence>MLRQIASRLALVALIAAIGAMTVSALPAFDDARLTHAADGRRSTPAGSSVTTRVAAQPVSFSGFVDDSNPLAVRFDWSGIEIRTQVTGVTSLSVLLADSGNQYNVLVNNLNVSRINTQATASPVAYLAVNQLNPAQTYAIRIQKRTEASDGIATFTGFVLQNDLDDSEPQLLPYKAVNTRKLVFYGDSITCGYGIDGNTPCPWSYDTQDVYATYEGVISREFNADVYIQAWSGRGVIRNYGEEGFYSANGTVPSYLLQSVANDPTSTWNFTRFTPDAVVINLGTNDVSDPVYRPPDGSFLAAYTNYIAKIRDVFNAPKLPVFLVCGPMASGTICIDVLTLVETGDNLYYIDMENIMSPADYGCNGHPNISGHGKMALVAIAKMSVVMNW</sequence>
<evidence type="ECO:0008006" key="6">
    <source>
        <dbReference type="Google" id="ProtNLM"/>
    </source>
</evidence>
<reference evidence="5" key="1">
    <citation type="submission" date="2011-02" db="EMBL/GenBank/DDBJ databases">
        <title>The Genome Sequence of Capsaspora owczarzaki ATCC 30864.</title>
        <authorList>
            <person name="Russ C."/>
            <person name="Cuomo C."/>
            <person name="Burger G."/>
            <person name="Gray M.W."/>
            <person name="Holland P.W.H."/>
            <person name="King N."/>
            <person name="Lang F.B.F."/>
            <person name="Roger A.J."/>
            <person name="Ruiz-Trillo I."/>
            <person name="Young S.K."/>
            <person name="Zeng Q."/>
            <person name="Gargeya S."/>
            <person name="Alvarado L."/>
            <person name="Berlin A."/>
            <person name="Chapman S.B."/>
            <person name="Chen Z."/>
            <person name="Freedman E."/>
            <person name="Gellesch M."/>
            <person name="Goldberg J."/>
            <person name="Griggs A."/>
            <person name="Gujja S."/>
            <person name="Heilman E."/>
            <person name="Heiman D."/>
            <person name="Howarth C."/>
            <person name="Mehta T."/>
            <person name="Neiman D."/>
            <person name="Pearson M."/>
            <person name="Roberts A."/>
            <person name="Saif S."/>
            <person name="Shea T."/>
            <person name="Shenoy N."/>
            <person name="Sisk P."/>
            <person name="Stolte C."/>
            <person name="Sykes S."/>
            <person name="White J."/>
            <person name="Yandava C."/>
            <person name="Haas B."/>
            <person name="Nusbaum C."/>
            <person name="Birren B."/>
        </authorList>
    </citation>
    <scope>NUCLEOTIDE SEQUENCE</scope>
    <source>
        <strain evidence="5">ATCC 30864</strain>
    </source>
</reference>
<dbReference type="PhylomeDB" id="A0A0D2WNV0"/>
<dbReference type="OMA" id="TWPGTGV"/>
<dbReference type="InterPro" id="IPR052762">
    <property type="entry name" value="PCW_deacetylase/CE"/>
</dbReference>
<dbReference type="InterPro" id="IPR036514">
    <property type="entry name" value="SGNH_hydro_sf"/>
</dbReference>
<dbReference type="InParanoid" id="A0A0D2WNV0"/>
<dbReference type="SUPFAM" id="SSF52266">
    <property type="entry name" value="SGNH hydrolase"/>
    <property type="match status" value="1"/>
</dbReference>
<dbReference type="AlphaFoldDB" id="A0A0D2WNV0"/>
<evidence type="ECO:0000313" key="5">
    <source>
        <dbReference type="Proteomes" id="UP000008743"/>
    </source>
</evidence>
<accession>A0A0D2WNV0</accession>
<dbReference type="InterPro" id="IPR013830">
    <property type="entry name" value="SGNH_hydro"/>
</dbReference>
<protein>
    <recommendedName>
        <fullName evidence="6">Endoglucanase E</fullName>
    </recommendedName>
</protein>
<keyword evidence="1" id="KW-0732">Signal</keyword>
<dbReference type="GO" id="GO:0052689">
    <property type="term" value="F:carboxylic ester hydrolase activity"/>
    <property type="evidence" value="ECO:0007669"/>
    <property type="project" value="InterPro"/>
</dbReference>
<dbReference type="PANTHER" id="PTHR37834">
    <property type="entry name" value="GDSL-LIKE LIPASE/ACYLHYDROLASE DOMAIN PROTEIN (AFU_ORTHOLOGUE AFUA_2G00620)"/>
    <property type="match status" value="1"/>
</dbReference>
<dbReference type="Gene3D" id="3.40.50.1110">
    <property type="entry name" value="SGNH hydrolase"/>
    <property type="match status" value="1"/>
</dbReference>
<evidence type="ECO:0000259" key="2">
    <source>
        <dbReference type="Pfam" id="PF13472"/>
    </source>
</evidence>
<evidence type="ECO:0000313" key="4">
    <source>
        <dbReference type="EMBL" id="KJE92133.1"/>
    </source>
</evidence>
<dbReference type="CDD" id="cd01831">
    <property type="entry name" value="Endoglucanase_E_like"/>
    <property type="match status" value="1"/>
</dbReference>
<feature type="domain" description="SGNH hydrolase-type esterase" evidence="2">
    <location>
        <begin position="184"/>
        <end position="329"/>
    </location>
</feature>
<dbReference type="InterPro" id="IPR037461">
    <property type="entry name" value="CtCE2-like_dom"/>
</dbReference>
<dbReference type="InterPro" id="IPR040794">
    <property type="entry name" value="CE2_N"/>
</dbReference>
<dbReference type="EMBL" id="KE346363">
    <property type="protein sequence ID" value="KJE92133.1"/>
    <property type="molecule type" value="Genomic_DNA"/>
</dbReference>